<protein>
    <submittedName>
        <fullName evidence="3">RluA family pseudouridine synthase</fullName>
        <ecNumber evidence="3">5.4.99.-</ecNumber>
    </submittedName>
</protein>
<dbReference type="SUPFAM" id="SSF55120">
    <property type="entry name" value="Pseudouridine synthase"/>
    <property type="match status" value="1"/>
</dbReference>
<dbReference type="InterPro" id="IPR020103">
    <property type="entry name" value="PsdUridine_synth_cat_dom_sf"/>
</dbReference>
<dbReference type="PANTHER" id="PTHR21600">
    <property type="entry name" value="MITOCHONDRIAL RNA PSEUDOURIDINE SYNTHASE"/>
    <property type="match status" value="1"/>
</dbReference>
<keyword evidence="4" id="KW-1185">Reference proteome</keyword>
<dbReference type="EMBL" id="JBHTBN010000002">
    <property type="protein sequence ID" value="MFC7357325.1"/>
    <property type="molecule type" value="Genomic_DNA"/>
</dbReference>
<comment type="caution">
    <text evidence="3">The sequence shown here is derived from an EMBL/GenBank/DDBJ whole genome shotgun (WGS) entry which is preliminary data.</text>
</comment>
<dbReference type="RefSeq" id="WP_380217168.1">
    <property type="nucleotide sequence ID" value="NZ_JBHTBN010000002.1"/>
</dbReference>
<dbReference type="InterPro" id="IPR050188">
    <property type="entry name" value="RluA_PseudoU_synthase"/>
</dbReference>
<reference evidence="4" key="1">
    <citation type="journal article" date="2019" name="Int. J. Syst. Evol. Microbiol.">
        <title>The Global Catalogue of Microorganisms (GCM) 10K type strain sequencing project: providing services to taxonomists for standard genome sequencing and annotation.</title>
        <authorList>
            <consortium name="The Broad Institute Genomics Platform"/>
            <consortium name="The Broad Institute Genome Sequencing Center for Infectious Disease"/>
            <person name="Wu L."/>
            <person name="Ma J."/>
        </authorList>
    </citation>
    <scope>NUCLEOTIDE SEQUENCE [LARGE SCALE GENOMIC DNA]</scope>
    <source>
        <strain evidence="4">CGMCC 1.16306</strain>
    </source>
</reference>
<dbReference type="Proteomes" id="UP001596415">
    <property type="component" value="Unassembled WGS sequence"/>
</dbReference>
<organism evidence="3 4">
    <name type="scientific">Jejudonia soesokkakensis</name>
    <dbReference type="NCBI Taxonomy" id="1323432"/>
    <lineage>
        <taxon>Bacteria</taxon>
        <taxon>Pseudomonadati</taxon>
        <taxon>Bacteroidota</taxon>
        <taxon>Flavobacteriia</taxon>
        <taxon>Flavobacteriales</taxon>
        <taxon>Flavobacteriaceae</taxon>
        <taxon>Jejudonia</taxon>
    </lineage>
</organism>
<dbReference type="PANTHER" id="PTHR21600:SF87">
    <property type="entry name" value="RNA PSEUDOURIDYLATE SYNTHASE DOMAIN-CONTAINING PROTEIN 1"/>
    <property type="match status" value="1"/>
</dbReference>
<keyword evidence="3" id="KW-0413">Isomerase</keyword>
<evidence type="ECO:0000256" key="1">
    <source>
        <dbReference type="ARBA" id="ARBA00010876"/>
    </source>
</evidence>
<evidence type="ECO:0000313" key="4">
    <source>
        <dbReference type="Proteomes" id="UP001596415"/>
    </source>
</evidence>
<name>A0ABW2MU79_9FLAO</name>
<evidence type="ECO:0000259" key="2">
    <source>
        <dbReference type="Pfam" id="PF00849"/>
    </source>
</evidence>
<dbReference type="EC" id="5.4.99.-" evidence="3"/>
<dbReference type="Pfam" id="PF00849">
    <property type="entry name" value="PseudoU_synth_2"/>
    <property type="match status" value="1"/>
</dbReference>
<dbReference type="Gene3D" id="3.30.2350.10">
    <property type="entry name" value="Pseudouridine synthase"/>
    <property type="match status" value="1"/>
</dbReference>
<dbReference type="CDD" id="cd02869">
    <property type="entry name" value="PseudoU_synth_RluA_like"/>
    <property type="match status" value="1"/>
</dbReference>
<dbReference type="GO" id="GO:0016853">
    <property type="term" value="F:isomerase activity"/>
    <property type="evidence" value="ECO:0007669"/>
    <property type="project" value="UniProtKB-KW"/>
</dbReference>
<sequence>MASTATYIYGGEQLIFTPEVSENNAIIVEIKIDVLFEDDFLAIVNKPAGLLVSGNKHKTLVNVLPQFLSLSSESDALTTPQPAHRLDFATHGLVVVAKTKSTLVTLQKAFKEKKISKTYYAITIHKLPPDGTITTSVDGKPSETSYKVVQSVASKRFETLHLVQLFPKTGRRHQLRKHLQGIGSPILGDKLYCKPKDILKGKGLYLQATAIKFEHPVTSETVQVSIPLPKKFLKIFPETILLNL</sequence>
<comment type="similarity">
    <text evidence="1">Belongs to the pseudouridine synthase RluA family.</text>
</comment>
<evidence type="ECO:0000313" key="3">
    <source>
        <dbReference type="EMBL" id="MFC7357325.1"/>
    </source>
</evidence>
<accession>A0ABW2MU79</accession>
<gene>
    <name evidence="3" type="ORF">ACFQO1_06480</name>
</gene>
<feature type="domain" description="Pseudouridine synthase RsuA/RluA-like" evidence="2">
    <location>
        <begin position="42"/>
        <end position="180"/>
    </location>
</feature>
<dbReference type="InterPro" id="IPR006145">
    <property type="entry name" value="PsdUridine_synth_RsuA/RluA"/>
</dbReference>
<proteinExistence type="inferred from homology"/>